<dbReference type="AlphaFoldDB" id="A0A931BIG9"/>
<dbReference type="Proteomes" id="UP000645610">
    <property type="component" value="Unassembled WGS sequence"/>
</dbReference>
<protein>
    <submittedName>
        <fullName evidence="1">Uncharacterized protein</fullName>
    </submittedName>
</protein>
<evidence type="ECO:0000313" key="1">
    <source>
        <dbReference type="EMBL" id="MBF9140793.1"/>
    </source>
</evidence>
<organism evidence="1 2">
    <name type="scientific">Hymenobacter properus</name>
    <dbReference type="NCBI Taxonomy" id="2791026"/>
    <lineage>
        <taxon>Bacteria</taxon>
        <taxon>Pseudomonadati</taxon>
        <taxon>Bacteroidota</taxon>
        <taxon>Cytophagia</taxon>
        <taxon>Cytophagales</taxon>
        <taxon>Hymenobacteraceae</taxon>
        <taxon>Hymenobacter</taxon>
    </lineage>
</organism>
<dbReference type="EMBL" id="JADQDP010000001">
    <property type="protein sequence ID" value="MBF9140793.1"/>
    <property type="molecule type" value="Genomic_DNA"/>
</dbReference>
<accession>A0A931BIG9</accession>
<gene>
    <name evidence="1" type="ORF">I2I01_04060</name>
</gene>
<dbReference type="RefSeq" id="WP_196285129.1">
    <property type="nucleotide sequence ID" value="NZ_JADQDP010000001.1"/>
</dbReference>
<proteinExistence type="predicted"/>
<evidence type="ECO:0000313" key="2">
    <source>
        <dbReference type="Proteomes" id="UP000645610"/>
    </source>
</evidence>
<name>A0A931BIG9_9BACT</name>
<comment type="caution">
    <text evidence="1">The sequence shown here is derived from an EMBL/GenBank/DDBJ whole genome shotgun (WGS) entry which is preliminary data.</text>
</comment>
<reference evidence="1 2" key="1">
    <citation type="submission" date="2020-11" db="EMBL/GenBank/DDBJ databases">
        <authorList>
            <person name="Kim M.K."/>
        </authorList>
    </citation>
    <scope>NUCLEOTIDE SEQUENCE [LARGE SCALE GENOMIC DNA]</scope>
    <source>
        <strain evidence="1 2">BT439</strain>
    </source>
</reference>
<sequence>MNTQLLTKYRIFKLQHETPMPGHSATWTFKSLAGEESHEFDSEAQAHEWVAENPEIMIRCREFVIVPVYHLVLA</sequence>
<keyword evidence="2" id="KW-1185">Reference proteome</keyword>